<evidence type="ECO:0000256" key="2">
    <source>
        <dbReference type="ARBA" id="ARBA00022737"/>
    </source>
</evidence>
<dbReference type="GO" id="GO:0010468">
    <property type="term" value="P:regulation of gene expression"/>
    <property type="evidence" value="ECO:0007669"/>
    <property type="project" value="UniProtKB-ARBA"/>
</dbReference>
<accession>A0A336K4K9</accession>
<dbReference type="SUPFAM" id="SSF47769">
    <property type="entry name" value="SAM/Pointed domain"/>
    <property type="match status" value="1"/>
</dbReference>
<dbReference type="InterPro" id="IPR054727">
    <property type="entry name" value="BICC1_KH"/>
</dbReference>
<keyword evidence="2" id="KW-0677">Repeat</keyword>
<dbReference type="SMART" id="SM00322">
    <property type="entry name" value="KH"/>
    <property type="match status" value="2"/>
</dbReference>
<feature type="compositionally biased region" description="Basic and acidic residues" evidence="4">
    <location>
        <begin position="12"/>
        <end position="22"/>
    </location>
</feature>
<dbReference type="Pfam" id="PF00013">
    <property type="entry name" value="KH_1"/>
    <property type="match status" value="2"/>
</dbReference>
<dbReference type="EMBL" id="UFQT01000023">
    <property type="protein sequence ID" value="SSX18019.1"/>
    <property type="molecule type" value="Genomic_DNA"/>
</dbReference>
<dbReference type="VEuPathDB" id="VectorBase:CSON006372"/>
<evidence type="ECO:0000313" key="6">
    <source>
        <dbReference type="EMBL" id="SSW97633.1"/>
    </source>
</evidence>
<evidence type="ECO:0000259" key="5">
    <source>
        <dbReference type="PROSITE" id="PS50105"/>
    </source>
</evidence>
<protein>
    <submittedName>
        <fullName evidence="6">CSON006372 protein</fullName>
    </submittedName>
</protein>
<dbReference type="PANTHER" id="PTHR10627:SF69">
    <property type="entry name" value="PROTEIN BICAUDAL C"/>
    <property type="match status" value="1"/>
</dbReference>
<dbReference type="SMART" id="SM00454">
    <property type="entry name" value="SAM"/>
    <property type="match status" value="1"/>
</dbReference>
<dbReference type="SUPFAM" id="SSF54791">
    <property type="entry name" value="Eukaryotic type KH-domain (KH-domain type I)"/>
    <property type="match status" value="2"/>
</dbReference>
<feature type="compositionally biased region" description="Polar residues" evidence="4">
    <location>
        <begin position="1"/>
        <end position="11"/>
    </location>
</feature>
<dbReference type="CDD" id="cd22421">
    <property type="entry name" value="KH-I_BICC1_rpt2"/>
    <property type="match status" value="1"/>
</dbReference>
<dbReference type="Gene3D" id="1.10.150.50">
    <property type="entry name" value="Transcription Factor, Ets-1"/>
    <property type="match status" value="1"/>
</dbReference>
<evidence type="ECO:0000256" key="1">
    <source>
        <dbReference type="ARBA" id="ARBA00007662"/>
    </source>
</evidence>
<dbReference type="OMA" id="LMYPTAA"/>
<keyword evidence="3" id="KW-0694">RNA-binding</keyword>
<dbReference type="InterPro" id="IPR036612">
    <property type="entry name" value="KH_dom_type_1_sf"/>
</dbReference>
<dbReference type="InterPro" id="IPR004088">
    <property type="entry name" value="KH_dom_type_1"/>
</dbReference>
<gene>
    <name evidence="6" type="primary">CSON006372</name>
</gene>
<proteinExistence type="inferred from homology"/>
<dbReference type="InterPro" id="IPR004087">
    <property type="entry name" value="KH_dom"/>
</dbReference>
<organism evidence="6">
    <name type="scientific">Culicoides sonorensis</name>
    <name type="common">Biting midge</name>
    <dbReference type="NCBI Taxonomy" id="179676"/>
    <lineage>
        <taxon>Eukaryota</taxon>
        <taxon>Metazoa</taxon>
        <taxon>Ecdysozoa</taxon>
        <taxon>Arthropoda</taxon>
        <taxon>Hexapoda</taxon>
        <taxon>Insecta</taxon>
        <taxon>Pterygota</taxon>
        <taxon>Neoptera</taxon>
        <taxon>Endopterygota</taxon>
        <taxon>Diptera</taxon>
        <taxon>Nematocera</taxon>
        <taxon>Chironomoidea</taxon>
        <taxon>Ceratopogonidae</taxon>
        <taxon>Ceratopogoninae</taxon>
        <taxon>Culicoides</taxon>
        <taxon>Monoculicoides</taxon>
    </lineage>
</organism>
<dbReference type="Gene3D" id="3.30.310.270">
    <property type="match status" value="2"/>
</dbReference>
<evidence type="ECO:0000256" key="4">
    <source>
        <dbReference type="SAM" id="MobiDB-lite"/>
    </source>
</evidence>
<dbReference type="AlphaFoldDB" id="A0A336K4K9"/>
<dbReference type="InterPro" id="IPR047554">
    <property type="entry name" value="BICC1_KH-I_rpt2"/>
</dbReference>
<dbReference type="GO" id="GO:0005737">
    <property type="term" value="C:cytoplasm"/>
    <property type="evidence" value="ECO:0007669"/>
    <property type="project" value="TreeGrafter"/>
</dbReference>
<evidence type="ECO:0000313" key="7">
    <source>
        <dbReference type="EMBL" id="SSX18019.1"/>
    </source>
</evidence>
<name>A0A336K4K9_CULSO</name>
<feature type="region of interest" description="Disordered" evidence="4">
    <location>
        <begin position="727"/>
        <end position="747"/>
    </location>
</feature>
<feature type="domain" description="SAM" evidence="5">
    <location>
        <begin position="654"/>
        <end position="717"/>
    </location>
</feature>
<dbReference type="PROSITE" id="PS50105">
    <property type="entry name" value="SAM_DOMAIN"/>
    <property type="match status" value="1"/>
</dbReference>
<dbReference type="Pfam" id="PF24234">
    <property type="entry name" value="KH_BICC1_1st"/>
    <property type="match status" value="1"/>
</dbReference>
<sequence length="747" mass="84265">MASLAHFSQKNTQDEHQSDTKSESSSLDSDWSDLKSIAAQLGISNVENLYTERFKIDRQKLIDMLKTKINDNDANMAELFFAKIMHETFTHISWPCRLKLGAKTKKDPHVRIIDRLSCTVLILLGHKDDVIKAKNKIMNRLDSRGNRVIMKMDVSYTDHSYIIGKGGNNIKRIMEETRTHIHFPDSNRSNHTEKSNQVSICGEVDGVELARSKIRLCTPLLYSFELPIIGPNRTQPDNDTPFVKEIERDYDVQIIFSSRPKLHSALVLIKGSEIDVTKVKKATLHLINLICGEITVPVQMQLEISIQHHPIVVGRMSANLREIMQKTETKIMFPDANDVNIKPIKRSQITISGTIEGVYLARQQLIGNLPIALIFDYPDSTIDSDLINKLMYTYDVFIAVRQKSRQSTLCVIIKGIEKFISNIYEARYQLLKQTGPRVVADIPSSYFTFADKTQEQKVSMVSLLATNSTKNLQTLSPLPPMSTFESFTPFHQIQSYVITSTSMPNISNIHDHKPNKSMFEKNANVSPRDISNSSGYQSVNCSMSSLENNVYSSIEKAYKLRNDSSDGSPLNDSLIFNFDHRIIDGYKAINHSAIDREIRTPNQYWKGLGLSKSSPHPIELDNTNIDLNRQRSSPFSMTTSIIDSLPKQQRNRLSQYNDVISILANLGLEHHIQHFINGEIDLAVFATLTDNDLLNLGIRTLGARRRILMAVHEVALRQQKMSTISSTSVFSGSAAPGAERRGSTGNI</sequence>
<dbReference type="InterPro" id="IPR001660">
    <property type="entry name" value="SAM"/>
</dbReference>
<dbReference type="PROSITE" id="PS50084">
    <property type="entry name" value="KH_TYPE_1"/>
    <property type="match status" value="2"/>
</dbReference>
<comment type="similarity">
    <text evidence="1">Belongs to the BicC family.</text>
</comment>
<dbReference type="PANTHER" id="PTHR10627">
    <property type="entry name" value="SCP160"/>
    <property type="match status" value="1"/>
</dbReference>
<reference evidence="7" key="2">
    <citation type="submission" date="2018-07" db="EMBL/GenBank/DDBJ databases">
        <authorList>
            <person name="Quirk P.G."/>
            <person name="Krulwich T.A."/>
        </authorList>
    </citation>
    <scope>NUCLEOTIDE SEQUENCE</scope>
</reference>
<feature type="compositionally biased region" description="Basic and acidic residues" evidence="4">
    <location>
        <begin position="738"/>
        <end position="747"/>
    </location>
</feature>
<dbReference type="GO" id="GO:0003723">
    <property type="term" value="F:RNA binding"/>
    <property type="evidence" value="ECO:0007669"/>
    <property type="project" value="UniProtKB-UniRule"/>
</dbReference>
<dbReference type="InterPro" id="IPR013761">
    <property type="entry name" value="SAM/pointed_sf"/>
</dbReference>
<dbReference type="InterPro" id="IPR047549">
    <property type="entry name" value="BICC1_KH-I_rpt1"/>
</dbReference>
<dbReference type="Pfam" id="PF00536">
    <property type="entry name" value="SAM_1"/>
    <property type="match status" value="1"/>
</dbReference>
<feature type="region of interest" description="Disordered" evidence="4">
    <location>
        <begin position="1"/>
        <end position="29"/>
    </location>
</feature>
<reference evidence="6" key="1">
    <citation type="submission" date="2018-04" db="EMBL/GenBank/DDBJ databases">
        <authorList>
            <person name="Go L.Y."/>
            <person name="Mitchell J.A."/>
        </authorList>
    </citation>
    <scope>NUCLEOTIDE SEQUENCE</scope>
    <source>
        <tissue evidence="6">Whole organism</tissue>
    </source>
</reference>
<evidence type="ECO:0000256" key="3">
    <source>
        <dbReference type="PROSITE-ProRule" id="PRU00117"/>
    </source>
</evidence>
<dbReference type="EMBL" id="UFQS01000023">
    <property type="protein sequence ID" value="SSW97633.1"/>
    <property type="molecule type" value="Genomic_DNA"/>
</dbReference>
<dbReference type="Pfam" id="PF22985">
    <property type="entry name" value="KH_BICC1"/>
    <property type="match status" value="2"/>
</dbReference>